<dbReference type="GO" id="GO:0016747">
    <property type="term" value="F:acyltransferase activity, transferring groups other than amino-acyl groups"/>
    <property type="evidence" value="ECO:0007669"/>
    <property type="project" value="InterPro"/>
</dbReference>
<dbReference type="STRING" id="1223545.GS4_16_00980"/>
<sequence>MLAAMVSIRPAVDADCLAIAGIYTHYVEHTVATFDYDPPSVTAWEHKLATVTAAGRPFLVAVDDGVVLGFAYLGGFRDKRAFDWTTEDTIYLRPDAGGRGLGTALLRALIDEADPDNVQQIIAVISAEGGEASIALHAKHGFVEVGRTPSVGYKFDHWIDTVYMQRALT</sequence>
<dbReference type="eggNOG" id="COG1247">
    <property type="taxonomic scope" value="Bacteria"/>
</dbReference>
<dbReference type="PANTHER" id="PTHR43072:SF8">
    <property type="entry name" value="ACYLTRANSFERASE FABY-RELATED"/>
    <property type="match status" value="1"/>
</dbReference>
<dbReference type="Pfam" id="PF00583">
    <property type="entry name" value="Acetyltransf_1"/>
    <property type="match status" value="1"/>
</dbReference>
<evidence type="ECO:0000259" key="1">
    <source>
        <dbReference type="PROSITE" id="PS51186"/>
    </source>
</evidence>
<evidence type="ECO:0000313" key="2">
    <source>
        <dbReference type="EMBL" id="GAC68568.1"/>
    </source>
</evidence>
<dbReference type="PROSITE" id="PS51186">
    <property type="entry name" value="GNAT"/>
    <property type="match status" value="1"/>
</dbReference>
<accession>M0QJ29</accession>
<dbReference type="InterPro" id="IPR016181">
    <property type="entry name" value="Acyl_CoA_acyltransferase"/>
</dbReference>
<keyword evidence="3" id="KW-1185">Reference proteome</keyword>
<protein>
    <submittedName>
        <fullName evidence="2">Putative acetyltransferase</fullName>
    </submittedName>
</protein>
<proteinExistence type="predicted"/>
<dbReference type="CDD" id="cd04301">
    <property type="entry name" value="NAT_SF"/>
    <property type="match status" value="1"/>
</dbReference>
<gene>
    <name evidence="2" type="ORF">GS4_16_00980</name>
</gene>
<feature type="domain" description="N-acetyltransferase" evidence="1">
    <location>
        <begin position="6"/>
        <end position="169"/>
    </location>
</feature>
<dbReference type="Proteomes" id="UP000011666">
    <property type="component" value="Unassembled WGS sequence"/>
</dbReference>
<comment type="caution">
    <text evidence="2">The sequence shown here is derived from an EMBL/GenBank/DDBJ whole genome shotgun (WGS) entry which is preliminary data.</text>
</comment>
<name>M0QJ29_9ACTN</name>
<dbReference type="EMBL" id="BANX01000016">
    <property type="protein sequence ID" value="GAC68568.1"/>
    <property type="molecule type" value="Genomic_DNA"/>
</dbReference>
<organism evidence="2 3">
    <name type="scientific">Gordonia soli NBRC 108243</name>
    <dbReference type="NCBI Taxonomy" id="1223545"/>
    <lineage>
        <taxon>Bacteria</taxon>
        <taxon>Bacillati</taxon>
        <taxon>Actinomycetota</taxon>
        <taxon>Actinomycetes</taxon>
        <taxon>Mycobacteriales</taxon>
        <taxon>Gordoniaceae</taxon>
        <taxon>Gordonia</taxon>
    </lineage>
</organism>
<dbReference type="SUPFAM" id="SSF55729">
    <property type="entry name" value="Acyl-CoA N-acyltransferases (Nat)"/>
    <property type="match status" value="1"/>
</dbReference>
<dbReference type="Gene3D" id="3.40.630.30">
    <property type="match status" value="1"/>
</dbReference>
<dbReference type="PANTHER" id="PTHR43072">
    <property type="entry name" value="N-ACETYLTRANSFERASE"/>
    <property type="match status" value="1"/>
</dbReference>
<evidence type="ECO:0000313" key="3">
    <source>
        <dbReference type="Proteomes" id="UP000011666"/>
    </source>
</evidence>
<keyword evidence="2" id="KW-0808">Transferase</keyword>
<reference evidence="2 3" key="1">
    <citation type="submission" date="2013-01" db="EMBL/GenBank/DDBJ databases">
        <title>Whole genome shotgun sequence of Gordonia soli NBRC 108243.</title>
        <authorList>
            <person name="Isaki-Nakamura S."/>
            <person name="Hosoyama A."/>
            <person name="Tsuchikane K."/>
            <person name="Ando Y."/>
            <person name="Baba S."/>
            <person name="Ohji S."/>
            <person name="Hamada M."/>
            <person name="Tamura T."/>
            <person name="Yamazoe A."/>
            <person name="Yamazaki S."/>
            <person name="Fujita N."/>
        </authorList>
    </citation>
    <scope>NUCLEOTIDE SEQUENCE [LARGE SCALE GENOMIC DNA]</scope>
    <source>
        <strain evidence="2 3">NBRC 108243</strain>
    </source>
</reference>
<dbReference type="InterPro" id="IPR000182">
    <property type="entry name" value="GNAT_dom"/>
</dbReference>
<dbReference type="AlphaFoldDB" id="M0QJ29"/>